<dbReference type="AlphaFoldDB" id="V6F632"/>
<dbReference type="SUPFAM" id="SSF56747">
    <property type="entry name" value="Prim-pol domain"/>
    <property type="match status" value="1"/>
</dbReference>
<dbReference type="EMBL" id="HG794546">
    <property type="protein sequence ID" value="CDK99963.1"/>
    <property type="molecule type" value="Genomic_DNA"/>
</dbReference>
<dbReference type="CDD" id="cd04859">
    <property type="entry name" value="Prim_Pol"/>
    <property type="match status" value="1"/>
</dbReference>
<evidence type="ECO:0000313" key="3">
    <source>
        <dbReference type="EMBL" id="CDK99963.1"/>
    </source>
</evidence>
<organism evidence="3 4">
    <name type="scientific">Magnetospirillum gryphiswaldense (strain DSM 6361 / JCM 21280 / NBRC 15271 / MSR-1)</name>
    <dbReference type="NCBI Taxonomy" id="431944"/>
    <lineage>
        <taxon>Bacteria</taxon>
        <taxon>Pseudomonadati</taxon>
        <taxon>Pseudomonadota</taxon>
        <taxon>Alphaproteobacteria</taxon>
        <taxon>Rhodospirillales</taxon>
        <taxon>Rhodospirillaceae</taxon>
        <taxon>Magnetospirillum</taxon>
    </lineage>
</organism>
<dbReference type="eggNOG" id="COG4643">
    <property type="taxonomic scope" value="Bacteria"/>
</dbReference>
<evidence type="ECO:0000256" key="1">
    <source>
        <dbReference type="SAM" id="MobiDB-lite"/>
    </source>
</evidence>
<protein>
    <submittedName>
        <fullName evidence="3">Primase C terminal 2 family</fullName>
    </submittedName>
</protein>
<proteinExistence type="predicted"/>
<reference evidence="3 4" key="1">
    <citation type="journal article" date="2014" name="Genome Announc.">
        <title>Complete genome sequence of Magnetospirillum gryphiswaldense MSR-1.</title>
        <authorList>
            <person name="Wang X."/>
            <person name="Wang Q."/>
            <person name="Zhang W."/>
            <person name="Wang Y."/>
            <person name="Li L."/>
            <person name="Wen T."/>
            <person name="Zhang T."/>
            <person name="Zhang Y."/>
            <person name="Xu J."/>
            <person name="Hu J."/>
            <person name="Li S."/>
            <person name="Liu L."/>
            <person name="Liu J."/>
            <person name="Jiang W."/>
            <person name="Tian J."/>
            <person name="Li Y."/>
            <person name="Schuler D."/>
            <person name="Wang L."/>
            <person name="Li J."/>
        </authorList>
    </citation>
    <scope>NUCLEOTIDE SEQUENCE [LARGE SCALE GENOMIC DNA]</scope>
    <source>
        <strain evidence="4">DSM 6361 / JCM 21280 / NBRC 15271 / MSR-1</strain>
    </source>
</reference>
<dbReference type="Pfam" id="PF09250">
    <property type="entry name" value="Prim-Pol"/>
    <property type="match status" value="1"/>
</dbReference>
<accession>V6F632</accession>
<name>V6F632_MAGGM</name>
<dbReference type="KEGG" id="mgy:MGMSRv2__2748"/>
<dbReference type="Proteomes" id="UP000018922">
    <property type="component" value="Chromosome I"/>
</dbReference>
<keyword evidence="4" id="KW-1185">Reference proteome</keyword>
<feature type="domain" description="DNA primase/polymerase bifunctional N-terminal" evidence="2">
    <location>
        <begin position="48"/>
        <end position="204"/>
    </location>
</feature>
<dbReference type="HOGENOM" id="CLU_337962_0_0_5"/>
<dbReference type="Gene3D" id="3.30.720.160">
    <property type="entry name" value="Bifunctional DNA primase/polymerase, N-terminal"/>
    <property type="match status" value="1"/>
</dbReference>
<dbReference type="STRING" id="1430440.MGMSRv2__2748"/>
<dbReference type="SMART" id="SM00943">
    <property type="entry name" value="Prim-Pol"/>
    <property type="match status" value="1"/>
</dbReference>
<feature type="region of interest" description="Disordered" evidence="1">
    <location>
        <begin position="1"/>
        <end position="29"/>
    </location>
</feature>
<evidence type="ECO:0000313" key="4">
    <source>
        <dbReference type="Proteomes" id="UP000018922"/>
    </source>
</evidence>
<dbReference type="InterPro" id="IPR015330">
    <property type="entry name" value="DNA_primase/pol_bifunc_N"/>
</dbReference>
<gene>
    <name evidence="3" type="ordered locus">MGMSRv2__2748</name>
</gene>
<sequence length="842" mass="91845">MSLDRNERGPVGATNADEDQNQSFQESQDFSQTVAQVQAVAGIFGSLAQKYWTAGVPVIPLVPREKRPAVANWSLFRSRMPREDEQSTWLTAHSNGNIGLPLGGASGVVALDIDTTDAVVIAAIESAIPVQSQWKRVGKKGYVAVFRFSGEKTFRVKDKDGKTVCELLSAGTQVVLPPSIHPDTGLPYTANCELLDVIGLLPTLPMDFEKNLRDALEAAGVKLNKSGNSAHVDLTAVAGCGGRDDQATNVAGHFAHVVSVGQMTLVEALRAACGWVLHNVEQRPGDEFTEADMTEKVLRFVKQDAEQRGGLPPGWNDDLPEEIATQVVEIDTRERPLVQVRGGELVRTVDLIEAALMEGDPDLFQQNNRLLRLVENEVPGRHGVPTKDAQLVVANAVHLRERAMRVADFEKWDSRKSGGGGFVPCDCPKDAVEMLVARTGSWKFRPISGFLQAPTILADGRILSTPGYDAGTGLLYAPNADFTPIPENPTKEEAEIALARLVGLIQTFEPDFVSPVDRAVWVALVLTALIRPTLRTAPLFGFSAPCPGTGKTFLADLAAWVAFGRGAPVLGQGKDAEELEKRLSSRLLAGSSFTLFDNCTAPIGGDFLNAVLTAQETATRVLGKSEAPERPTAMTLVFTGNNLKIDGDTNRRAIISRLDPRTERPEIRPYNFDPYEEVQKHRVEFVVAGLTILRAFALSGWRSAIVPLQSFKDWSERVRDALVWLGLPDVVTTQETNRAEDPETLAATAVFEQWWEHFADNTVGVAEVIKRAIEPRPAVNGYEFKDPEFREALLNVGGTSGAVSSVRFGKWLSSQKDRYRGGFRLTQAKAVAGSARWCLNRI</sequence>
<evidence type="ECO:0000259" key="2">
    <source>
        <dbReference type="SMART" id="SM00943"/>
    </source>
</evidence>